<gene>
    <name evidence="1" type="ORF">ACFSSA_14650</name>
</gene>
<evidence type="ECO:0000313" key="2">
    <source>
        <dbReference type="Proteomes" id="UP001597375"/>
    </source>
</evidence>
<dbReference type="NCBIfam" id="NF042425">
    <property type="entry name" value="Amuc_1099_fam"/>
    <property type="match status" value="1"/>
</dbReference>
<dbReference type="EMBL" id="JBHUIT010000034">
    <property type="protein sequence ID" value="MFD2257918.1"/>
    <property type="molecule type" value="Genomic_DNA"/>
</dbReference>
<proteinExistence type="predicted"/>
<sequence>MSWISENYEKATIGAAAVVALGLAFTGWQKLNSVEENFSSEAKGVGANNPAVANADRVSVAEASFKLNREWIKGEDEGRPVDLFTGVPLFVNKNDLSNPVDLPESGDVHAPIPNQWWIDNRIDPGFGDSPQRDADEDGFSNLEEFTAKTDPNDKRSYPNLVSKLKYSSDKAVQWVLRPGFEADGGSFTFEYSDTAGNANKTGAANPIAPGQLFFLEEPLKNRFKLIGSEKRKVMNEKIQVEVDVTFVKIEDQRPNKKGMTYEIPSQFRKQEARNYSHYDRTAVLRLNALGQEGQDIEVEEYTEFALPPGSPNKQYKLTEVTEDQITVEFKAEDGKTQTYKIGKGATGPETP</sequence>
<keyword evidence="2" id="KW-1185">Reference proteome</keyword>
<dbReference type="RefSeq" id="WP_386821320.1">
    <property type="nucleotide sequence ID" value="NZ_JBHUIT010000034.1"/>
</dbReference>
<organism evidence="1 2">
    <name type="scientific">Luteolibacter algae</name>
    <dbReference type="NCBI Taxonomy" id="454151"/>
    <lineage>
        <taxon>Bacteria</taxon>
        <taxon>Pseudomonadati</taxon>
        <taxon>Verrucomicrobiota</taxon>
        <taxon>Verrucomicrobiia</taxon>
        <taxon>Verrucomicrobiales</taxon>
        <taxon>Verrucomicrobiaceae</taxon>
        <taxon>Luteolibacter</taxon>
    </lineage>
</organism>
<accession>A0ABW5DA30</accession>
<name>A0ABW5DA30_9BACT</name>
<dbReference type="Proteomes" id="UP001597375">
    <property type="component" value="Unassembled WGS sequence"/>
</dbReference>
<reference evidence="2" key="1">
    <citation type="journal article" date="2019" name="Int. J. Syst. Evol. Microbiol.">
        <title>The Global Catalogue of Microorganisms (GCM) 10K type strain sequencing project: providing services to taxonomists for standard genome sequencing and annotation.</title>
        <authorList>
            <consortium name="The Broad Institute Genomics Platform"/>
            <consortium name="The Broad Institute Genome Sequencing Center for Infectious Disease"/>
            <person name="Wu L."/>
            <person name="Ma J."/>
        </authorList>
    </citation>
    <scope>NUCLEOTIDE SEQUENCE [LARGE SCALE GENOMIC DNA]</scope>
    <source>
        <strain evidence="2">CGMCC 4.7106</strain>
    </source>
</reference>
<comment type="caution">
    <text evidence="1">The sequence shown here is derived from an EMBL/GenBank/DDBJ whole genome shotgun (WGS) entry which is preliminary data.</text>
</comment>
<protein>
    <submittedName>
        <fullName evidence="1">Amuc_1099 family pilus-like system protein</fullName>
    </submittedName>
</protein>
<evidence type="ECO:0000313" key="1">
    <source>
        <dbReference type="EMBL" id="MFD2257918.1"/>
    </source>
</evidence>
<dbReference type="InterPro" id="IPR049974">
    <property type="entry name" value="Amuc_1099-like"/>
</dbReference>